<sequence length="301" mass="33153">MNDQHQSTKNINLIDRVCQNASKTADHLFLSTSKKASIWENLSKKLSEVDKRILTWFFAMATSISLLIAGSLDLLHFDKISKPAIEKQMGSAPLNRIKTEIALTSKESSICRMNSKGIAETLRPLTVASIPTIVYDHKETIPAVAAKEAEKKTSFPIVEKFKPNFFGSLAISNIGASPEIGISAPILKIESTTHVQQLSLGVSGQMTFYQEHSPESKVVNQAIPSYYVNLEYDIKGKNSKSSGWGARVGYRINSGDSSLFDKQTIKASVHKNINNHIKVGPEIIFTNNFKKVYPGIALVVS</sequence>
<gene>
    <name evidence="2" type="ORF">N6H18_13580</name>
</gene>
<feature type="transmembrane region" description="Helical" evidence="1">
    <location>
        <begin position="53"/>
        <end position="75"/>
    </location>
</feature>
<evidence type="ECO:0008006" key="4">
    <source>
        <dbReference type="Google" id="ProtNLM"/>
    </source>
</evidence>
<name>A0ABY6CLJ3_9BACT</name>
<evidence type="ECO:0000313" key="3">
    <source>
        <dbReference type="Proteomes" id="UP001065174"/>
    </source>
</evidence>
<dbReference type="Proteomes" id="UP001065174">
    <property type="component" value="Chromosome"/>
</dbReference>
<protein>
    <recommendedName>
        <fullName evidence="4">Outer membrane protein beta-barrel domain-containing protein</fullName>
    </recommendedName>
</protein>
<organism evidence="2 3">
    <name type="scientific">Reichenbachiella agarivorans</name>
    <dbReference type="NCBI Taxonomy" id="2979464"/>
    <lineage>
        <taxon>Bacteria</taxon>
        <taxon>Pseudomonadati</taxon>
        <taxon>Bacteroidota</taxon>
        <taxon>Cytophagia</taxon>
        <taxon>Cytophagales</taxon>
        <taxon>Reichenbachiellaceae</taxon>
        <taxon>Reichenbachiella</taxon>
    </lineage>
</organism>
<evidence type="ECO:0000256" key="1">
    <source>
        <dbReference type="SAM" id="Phobius"/>
    </source>
</evidence>
<dbReference type="EMBL" id="CP106679">
    <property type="protein sequence ID" value="UXP31381.1"/>
    <property type="molecule type" value="Genomic_DNA"/>
</dbReference>
<reference evidence="2" key="1">
    <citation type="submission" date="2022-09" db="EMBL/GenBank/DDBJ databases">
        <title>Comparative genomics and taxonomic characterization of three novel marine species of genus Reichenbachiella exhibiting antioxidant and polysaccharide degradation activities.</title>
        <authorList>
            <person name="Muhammad N."/>
            <person name="Lee Y.-J."/>
            <person name="Ko J."/>
            <person name="Kim S.-G."/>
        </authorList>
    </citation>
    <scope>NUCLEOTIDE SEQUENCE</scope>
    <source>
        <strain evidence="2">BKB1-1</strain>
    </source>
</reference>
<accession>A0ABY6CLJ3</accession>
<keyword evidence="1" id="KW-0812">Transmembrane</keyword>
<dbReference type="RefSeq" id="WP_262308820.1">
    <property type="nucleotide sequence ID" value="NZ_CP106679.1"/>
</dbReference>
<keyword evidence="1" id="KW-0472">Membrane</keyword>
<keyword evidence="1" id="KW-1133">Transmembrane helix</keyword>
<evidence type="ECO:0000313" key="2">
    <source>
        <dbReference type="EMBL" id="UXP31381.1"/>
    </source>
</evidence>
<keyword evidence="3" id="KW-1185">Reference proteome</keyword>
<proteinExistence type="predicted"/>